<reference evidence="1 2" key="1">
    <citation type="submission" date="2020-07" db="EMBL/GenBank/DDBJ databases">
        <title>Taxonomic revisions and descriptions of new bacterial species based on genomic comparisons in the high-G+C-content subgroup of the family Alcaligenaceae.</title>
        <authorList>
            <person name="Szabo A."/>
            <person name="Felfoldi T."/>
        </authorList>
    </citation>
    <scope>NUCLEOTIDE SEQUENCE [LARGE SCALE GENOMIC DNA]</scope>
    <source>
        <strain evidence="1 2">DSM 25264</strain>
    </source>
</reference>
<accession>A0A853F9Z8</accession>
<proteinExistence type="predicted"/>
<comment type="caution">
    <text evidence="1">The sequence shown here is derived from an EMBL/GenBank/DDBJ whole genome shotgun (WGS) entry which is preliminary data.</text>
</comment>
<sequence>MAEPARLVILHEGDNPTLGYFGVSIESMYAQLSVLRVDISRNPEDFQLAWGDVVVIMRYLNNAWYRKLQKCKPCLAGLIYFMDDDLLDSSAMVGLPINYVRKLKQKALRYRGWIKRYCSGLWVGANMLAEKYADLEPKLLNPSPPTFYLTRSKPVYVAYHGSTSHRDEIIWLYDVMAPVLKYGSNIYMEIFGDSYVSRLYRDLPHVSVIQAMSWPNYFAYTSSRRVDLFLVPLISKSFNRGRSYTKFFDSARLGAAGLYSCVAPYKDFVDNKKDGLLLSNEKQLWVDAILSLSENSGQREYLANNCKLRAASLIKKSYSDNILRQKNAS</sequence>
<dbReference type="GO" id="GO:0016740">
    <property type="term" value="F:transferase activity"/>
    <property type="evidence" value="ECO:0007669"/>
    <property type="project" value="UniProtKB-KW"/>
</dbReference>
<dbReference type="RefSeq" id="WP_129968420.1">
    <property type="nucleotide sequence ID" value="NZ_JACCEW010000002.1"/>
</dbReference>
<keyword evidence="1" id="KW-0808">Transferase</keyword>
<evidence type="ECO:0000313" key="1">
    <source>
        <dbReference type="EMBL" id="NYT36442.1"/>
    </source>
</evidence>
<protein>
    <submittedName>
        <fullName evidence="1">Glycosyltransferase family 1 protein</fullName>
    </submittedName>
</protein>
<organism evidence="1 2">
    <name type="scientific">Allopusillimonas soli</name>
    <dbReference type="NCBI Taxonomy" id="659016"/>
    <lineage>
        <taxon>Bacteria</taxon>
        <taxon>Pseudomonadati</taxon>
        <taxon>Pseudomonadota</taxon>
        <taxon>Betaproteobacteria</taxon>
        <taxon>Burkholderiales</taxon>
        <taxon>Alcaligenaceae</taxon>
        <taxon>Allopusillimonas</taxon>
    </lineage>
</organism>
<dbReference type="Gene3D" id="3.40.50.2000">
    <property type="entry name" value="Glycogen Phosphorylase B"/>
    <property type="match status" value="1"/>
</dbReference>
<dbReference type="OrthoDB" id="7593532at2"/>
<dbReference type="SUPFAM" id="SSF53756">
    <property type="entry name" value="UDP-Glycosyltransferase/glycogen phosphorylase"/>
    <property type="match status" value="1"/>
</dbReference>
<dbReference type="Proteomes" id="UP000580517">
    <property type="component" value="Unassembled WGS sequence"/>
</dbReference>
<dbReference type="EMBL" id="JACCEW010000002">
    <property type="protein sequence ID" value="NYT36442.1"/>
    <property type="molecule type" value="Genomic_DNA"/>
</dbReference>
<gene>
    <name evidence="1" type="ORF">H0A68_06120</name>
</gene>
<dbReference type="AlphaFoldDB" id="A0A853F9Z8"/>
<evidence type="ECO:0000313" key="2">
    <source>
        <dbReference type="Proteomes" id="UP000580517"/>
    </source>
</evidence>
<keyword evidence="2" id="KW-1185">Reference proteome</keyword>
<name>A0A853F9Z8_9BURK</name>